<accession>A0A919D3U1</accession>
<proteinExistence type="inferred from homology"/>
<organism evidence="8 9">
    <name type="scientific">Streptomyces alanosinicus</name>
    <dbReference type="NCBI Taxonomy" id="68171"/>
    <lineage>
        <taxon>Bacteria</taxon>
        <taxon>Bacillati</taxon>
        <taxon>Actinomycetota</taxon>
        <taxon>Actinomycetes</taxon>
        <taxon>Kitasatosporales</taxon>
        <taxon>Streptomycetaceae</taxon>
        <taxon>Streptomyces</taxon>
    </lineage>
</organism>
<gene>
    <name evidence="8" type="ORF">GCM10010339_32230</name>
</gene>
<dbReference type="InterPro" id="IPR011032">
    <property type="entry name" value="GroES-like_sf"/>
</dbReference>
<dbReference type="PROSITE" id="PS00059">
    <property type="entry name" value="ADH_ZINC"/>
    <property type="match status" value="1"/>
</dbReference>
<evidence type="ECO:0000256" key="1">
    <source>
        <dbReference type="ARBA" id="ARBA00001947"/>
    </source>
</evidence>
<protein>
    <submittedName>
        <fullName evidence="8">IMP dehydrogenase</fullName>
    </submittedName>
</protein>
<dbReference type="PANTHER" id="PTHR42813">
    <property type="entry name" value="ZINC-TYPE ALCOHOL DEHYDROGENASE-LIKE"/>
    <property type="match status" value="1"/>
</dbReference>
<keyword evidence="2 5" id="KW-0479">Metal-binding</keyword>
<comment type="similarity">
    <text evidence="5">Belongs to the zinc-containing alcohol dehydrogenase family.</text>
</comment>
<dbReference type="InterPro" id="IPR013149">
    <property type="entry name" value="ADH-like_C"/>
</dbReference>
<evidence type="ECO:0000259" key="7">
    <source>
        <dbReference type="Pfam" id="PF08240"/>
    </source>
</evidence>
<evidence type="ECO:0000259" key="6">
    <source>
        <dbReference type="Pfam" id="PF00107"/>
    </source>
</evidence>
<comment type="cofactor">
    <cofactor evidence="1 5">
        <name>Zn(2+)</name>
        <dbReference type="ChEBI" id="CHEBI:29105"/>
    </cofactor>
</comment>
<dbReference type="InterPro" id="IPR002328">
    <property type="entry name" value="ADH_Zn_CS"/>
</dbReference>
<dbReference type="CDD" id="cd08287">
    <property type="entry name" value="FDH_like_ADH3"/>
    <property type="match status" value="1"/>
</dbReference>
<dbReference type="RefSeq" id="WP_373310797.1">
    <property type="nucleotide sequence ID" value="NZ_BMVG01000006.1"/>
</dbReference>
<dbReference type="SUPFAM" id="SSF51735">
    <property type="entry name" value="NAD(P)-binding Rossmann-fold domains"/>
    <property type="match status" value="1"/>
</dbReference>
<evidence type="ECO:0000256" key="3">
    <source>
        <dbReference type="ARBA" id="ARBA00022833"/>
    </source>
</evidence>
<feature type="domain" description="Alcohol dehydrogenase-like C-terminal" evidence="6">
    <location>
        <begin position="177"/>
        <end position="303"/>
    </location>
</feature>
<feature type="domain" description="Alcohol dehydrogenase-like N-terminal" evidence="7">
    <location>
        <begin position="25"/>
        <end position="134"/>
    </location>
</feature>
<dbReference type="Pfam" id="PF00107">
    <property type="entry name" value="ADH_zinc_N"/>
    <property type="match status" value="1"/>
</dbReference>
<reference evidence="8" key="2">
    <citation type="submission" date="2020-09" db="EMBL/GenBank/DDBJ databases">
        <authorList>
            <person name="Sun Q."/>
            <person name="Ohkuma M."/>
        </authorList>
    </citation>
    <scope>NUCLEOTIDE SEQUENCE</scope>
    <source>
        <strain evidence="8">JCM 4714</strain>
    </source>
</reference>
<comment type="caution">
    <text evidence="8">The sequence shown here is derived from an EMBL/GenBank/DDBJ whole genome shotgun (WGS) entry which is preliminary data.</text>
</comment>
<reference evidence="8" key="1">
    <citation type="journal article" date="2014" name="Int. J. Syst. Evol. Microbiol.">
        <title>Complete genome sequence of Corynebacterium casei LMG S-19264T (=DSM 44701T), isolated from a smear-ripened cheese.</title>
        <authorList>
            <consortium name="US DOE Joint Genome Institute (JGI-PGF)"/>
            <person name="Walter F."/>
            <person name="Albersmeier A."/>
            <person name="Kalinowski J."/>
            <person name="Ruckert C."/>
        </authorList>
    </citation>
    <scope>NUCLEOTIDE SEQUENCE</scope>
    <source>
        <strain evidence="8">JCM 4714</strain>
    </source>
</reference>
<keyword evidence="9" id="KW-1185">Reference proteome</keyword>
<dbReference type="SUPFAM" id="SSF50129">
    <property type="entry name" value="GroES-like"/>
    <property type="match status" value="1"/>
</dbReference>
<dbReference type="InterPro" id="IPR013154">
    <property type="entry name" value="ADH-like_N"/>
</dbReference>
<dbReference type="Gene3D" id="3.90.180.10">
    <property type="entry name" value="Medium-chain alcohol dehydrogenases, catalytic domain"/>
    <property type="match status" value="1"/>
</dbReference>
<dbReference type="GO" id="GO:0016491">
    <property type="term" value="F:oxidoreductase activity"/>
    <property type="evidence" value="ECO:0007669"/>
    <property type="project" value="UniProtKB-KW"/>
</dbReference>
<evidence type="ECO:0000256" key="5">
    <source>
        <dbReference type="RuleBase" id="RU361277"/>
    </source>
</evidence>
<dbReference type="InterPro" id="IPR036291">
    <property type="entry name" value="NAD(P)-bd_dom_sf"/>
</dbReference>
<evidence type="ECO:0000313" key="8">
    <source>
        <dbReference type="EMBL" id="GHE03731.1"/>
    </source>
</evidence>
<sequence length="343" mass="36079">MRAAVMFGAGDVRVKEVPDARMTQQTDAVVRVTHAAICGSDLWRYRKLAPTPDGLRVGHEFIGVVEETGAHVTSVRRGDLVLAPFKWSDGTCEFCRAGLHCACLNGGFWGGELDGGQGEAVRVPQADGTLVPLPLEPDDPRLPAVLALSDVLCTGHHAARAARVGPGTTVAVVGDGAVGLCAVLAAARLGAERIIILGRHARRTELARRYGAVDVVQERGAEAVERIRELTGGHGAHAVLECVGTGAALRDALDMARPGGAVGYVGVPQDGEGVDVRRFYRRNVTLAGGVTPARAYAPELLPEVLSGRLDASAVFDRTVGIDGIPDGYKAMAEREALKVLIRP</sequence>
<dbReference type="EMBL" id="BMVG01000006">
    <property type="protein sequence ID" value="GHE03731.1"/>
    <property type="molecule type" value="Genomic_DNA"/>
</dbReference>
<dbReference type="Gene3D" id="3.40.50.720">
    <property type="entry name" value="NAD(P)-binding Rossmann-like Domain"/>
    <property type="match status" value="1"/>
</dbReference>
<keyword evidence="4" id="KW-0560">Oxidoreductase</keyword>
<evidence type="ECO:0000313" key="9">
    <source>
        <dbReference type="Proteomes" id="UP000655443"/>
    </source>
</evidence>
<dbReference type="AlphaFoldDB" id="A0A919D3U1"/>
<evidence type="ECO:0000256" key="2">
    <source>
        <dbReference type="ARBA" id="ARBA00022723"/>
    </source>
</evidence>
<dbReference type="GO" id="GO:0008270">
    <property type="term" value="F:zinc ion binding"/>
    <property type="evidence" value="ECO:0007669"/>
    <property type="project" value="InterPro"/>
</dbReference>
<dbReference type="Proteomes" id="UP000655443">
    <property type="component" value="Unassembled WGS sequence"/>
</dbReference>
<dbReference type="Pfam" id="PF08240">
    <property type="entry name" value="ADH_N"/>
    <property type="match status" value="1"/>
</dbReference>
<dbReference type="PANTHER" id="PTHR42813:SF2">
    <property type="entry name" value="DEHYDROGENASE, ZINC-CONTAINING, PUTATIVE (AFU_ORTHOLOGUE AFUA_2G02810)-RELATED"/>
    <property type="match status" value="1"/>
</dbReference>
<evidence type="ECO:0000256" key="4">
    <source>
        <dbReference type="ARBA" id="ARBA00023002"/>
    </source>
</evidence>
<name>A0A919D3U1_9ACTN</name>
<keyword evidence="3 5" id="KW-0862">Zinc</keyword>